<comment type="caution">
    <text evidence="9">The sequence shown here is derived from an EMBL/GenBank/DDBJ whole genome shotgun (WGS) entry which is preliminary data.</text>
</comment>
<dbReference type="InterPro" id="IPR000515">
    <property type="entry name" value="MetI-like"/>
</dbReference>
<reference evidence="9" key="1">
    <citation type="submission" date="2020-08" db="EMBL/GenBank/DDBJ databases">
        <title>Genome public.</title>
        <authorList>
            <person name="Liu C."/>
            <person name="Sun Q."/>
        </authorList>
    </citation>
    <scope>NUCLEOTIDE SEQUENCE</scope>
    <source>
        <strain evidence="9">NSJ-50</strain>
    </source>
</reference>
<keyword evidence="6 7" id="KW-0472">Membrane</keyword>
<dbReference type="PANTHER" id="PTHR30193:SF1">
    <property type="entry name" value="ABC TRANSPORTER PERMEASE PROTEIN YESP-RELATED"/>
    <property type="match status" value="1"/>
</dbReference>
<dbReference type="Gene3D" id="1.10.3720.10">
    <property type="entry name" value="MetI-like"/>
    <property type="match status" value="1"/>
</dbReference>
<dbReference type="Proteomes" id="UP000647416">
    <property type="component" value="Unassembled WGS sequence"/>
</dbReference>
<organism evidence="9 10">
    <name type="scientific">Qingrenia yutianensis</name>
    <dbReference type="NCBI Taxonomy" id="2763676"/>
    <lineage>
        <taxon>Bacteria</taxon>
        <taxon>Bacillati</taxon>
        <taxon>Bacillota</taxon>
        <taxon>Clostridia</taxon>
        <taxon>Eubacteriales</taxon>
        <taxon>Oscillospiraceae</taxon>
        <taxon>Qingrenia</taxon>
    </lineage>
</organism>
<feature type="transmembrane region" description="Helical" evidence="7">
    <location>
        <begin position="93"/>
        <end position="118"/>
    </location>
</feature>
<sequence length="323" mass="35778">MKNLTKKASASETERVLKVKKSGVGLEKARYRAFYAIMAPFIFFFLLSKGYPLVWGLYISFTNFTGFNLDNLTFVGLANFKRVFVDNEALPSILRVIGIGVITVPVGTVICVTISLILSNTFRGVGVFRTLFYLPSVIPAVAIALMWKGIYAYDGGLFNFVRELFGAEAVNWLGFDYVKRALIIMMLWTSGGGALTIIAAIKGIPDDLYEAADIEGVGAVSKTFKITLPLVSNMIYMHITTSIIGTLQLFAQPVLLAGASGEGLTSVPIRPVYTYLVHVYQQIFVNMRFGYGMAMVWVIFAIIMTITFVLEGTKKYWVYTESN</sequence>
<evidence type="ECO:0000256" key="4">
    <source>
        <dbReference type="ARBA" id="ARBA00022692"/>
    </source>
</evidence>
<evidence type="ECO:0000313" key="9">
    <source>
        <dbReference type="EMBL" id="MBC8595398.1"/>
    </source>
</evidence>
<evidence type="ECO:0000256" key="5">
    <source>
        <dbReference type="ARBA" id="ARBA00022989"/>
    </source>
</evidence>
<comment type="subcellular location">
    <subcellularLocation>
        <location evidence="1 7">Cell membrane</location>
        <topology evidence="1 7">Multi-pass membrane protein</topology>
    </subcellularLocation>
</comment>
<feature type="domain" description="ABC transmembrane type-1" evidence="8">
    <location>
        <begin position="93"/>
        <end position="310"/>
    </location>
</feature>
<keyword evidence="10" id="KW-1185">Reference proteome</keyword>
<dbReference type="Pfam" id="PF00528">
    <property type="entry name" value="BPD_transp_1"/>
    <property type="match status" value="1"/>
</dbReference>
<dbReference type="InterPro" id="IPR051393">
    <property type="entry name" value="ABC_transporter_permease"/>
</dbReference>
<dbReference type="AlphaFoldDB" id="A0A926F441"/>
<feature type="transmembrane region" description="Helical" evidence="7">
    <location>
        <begin position="33"/>
        <end position="58"/>
    </location>
</feature>
<dbReference type="GO" id="GO:0005886">
    <property type="term" value="C:plasma membrane"/>
    <property type="evidence" value="ECO:0007669"/>
    <property type="project" value="UniProtKB-SubCell"/>
</dbReference>
<feature type="transmembrane region" description="Helical" evidence="7">
    <location>
        <begin position="130"/>
        <end position="150"/>
    </location>
</feature>
<evidence type="ECO:0000256" key="7">
    <source>
        <dbReference type="RuleBase" id="RU363032"/>
    </source>
</evidence>
<dbReference type="GO" id="GO:0055085">
    <property type="term" value="P:transmembrane transport"/>
    <property type="evidence" value="ECO:0007669"/>
    <property type="project" value="InterPro"/>
</dbReference>
<comment type="similarity">
    <text evidence="7">Belongs to the binding-protein-dependent transport system permease family.</text>
</comment>
<keyword evidence="2 7" id="KW-0813">Transport</keyword>
<dbReference type="RefSeq" id="WP_262431100.1">
    <property type="nucleotide sequence ID" value="NZ_JACRTE010000001.1"/>
</dbReference>
<keyword evidence="4 7" id="KW-0812">Transmembrane</keyword>
<feature type="transmembrane region" description="Helical" evidence="7">
    <location>
        <begin position="289"/>
        <end position="310"/>
    </location>
</feature>
<keyword evidence="5 7" id="KW-1133">Transmembrane helix</keyword>
<dbReference type="EMBL" id="JACRTE010000001">
    <property type="protein sequence ID" value="MBC8595398.1"/>
    <property type="molecule type" value="Genomic_DNA"/>
</dbReference>
<gene>
    <name evidence="9" type="ORF">H8706_00750</name>
</gene>
<dbReference type="InterPro" id="IPR035906">
    <property type="entry name" value="MetI-like_sf"/>
</dbReference>
<keyword evidence="3" id="KW-1003">Cell membrane</keyword>
<evidence type="ECO:0000256" key="2">
    <source>
        <dbReference type="ARBA" id="ARBA00022448"/>
    </source>
</evidence>
<dbReference type="PANTHER" id="PTHR30193">
    <property type="entry name" value="ABC TRANSPORTER PERMEASE PROTEIN"/>
    <property type="match status" value="1"/>
</dbReference>
<protein>
    <submittedName>
        <fullName evidence="9">Sugar ABC transporter permease</fullName>
    </submittedName>
</protein>
<evidence type="ECO:0000256" key="1">
    <source>
        <dbReference type="ARBA" id="ARBA00004651"/>
    </source>
</evidence>
<dbReference type="SUPFAM" id="SSF161098">
    <property type="entry name" value="MetI-like"/>
    <property type="match status" value="1"/>
</dbReference>
<evidence type="ECO:0000259" key="8">
    <source>
        <dbReference type="PROSITE" id="PS50928"/>
    </source>
</evidence>
<accession>A0A926F441</accession>
<evidence type="ECO:0000256" key="3">
    <source>
        <dbReference type="ARBA" id="ARBA00022475"/>
    </source>
</evidence>
<evidence type="ECO:0000313" key="10">
    <source>
        <dbReference type="Proteomes" id="UP000647416"/>
    </source>
</evidence>
<evidence type="ECO:0000256" key="6">
    <source>
        <dbReference type="ARBA" id="ARBA00023136"/>
    </source>
</evidence>
<dbReference type="CDD" id="cd06261">
    <property type="entry name" value="TM_PBP2"/>
    <property type="match status" value="1"/>
</dbReference>
<dbReference type="PROSITE" id="PS50928">
    <property type="entry name" value="ABC_TM1"/>
    <property type="match status" value="1"/>
</dbReference>
<proteinExistence type="inferred from homology"/>
<feature type="transmembrane region" description="Helical" evidence="7">
    <location>
        <begin position="181"/>
        <end position="201"/>
    </location>
</feature>
<name>A0A926F441_9FIRM</name>